<evidence type="ECO:0000256" key="4">
    <source>
        <dbReference type="HAMAP-Rule" id="MF_00724"/>
    </source>
</evidence>
<proteinExistence type="inferred from homology"/>
<dbReference type="InterPro" id="IPR001624">
    <property type="entry name" value="FliE"/>
</dbReference>
<dbReference type="EMBL" id="FMYI01000002">
    <property type="protein sequence ID" value="SDB88592.1"/>
    <property type="molecule type" value="Genomic_DNA"/>
</dbReference>
<name>A0A1G6H2V2_9BACI</name>
<dbReference type="PRINTS" id="PR01006">
    <property type="entry name" value="FLGHOOKFLIE"/>
</dbReference>
<dbReference type="GO" id="GO:0003774">
    <property type="term" value="F:cytoskeletal motor activity"/>
    <property type="evidence" value="ECO:0007669"/>
    <property type="project" value="InterPro"/>
</dbReference>
<dbReference type="AlphaFoldDB" id="A0A1G6H2V2"/>
<keyword evidence="6" id="KW-0282">Flagellum</keyword>
<keyword evidence="7" id="KW-1185">Reference proteome</keyword>
<keyword evidence="6" id="KW-0966">Cell projection</keyword>
<evidence type="ECO:0000256" key="5">
    <source>
        <dbReference type="NCBIfam" id="TIGR00205"/>
    </source>
</evidence>
<reference evidence="7" key="1">
    <citation type="submission" date="2016-09" db="EMBL/GenBank/DDBJ databases">
        <authorList>
            <person name="Varghese N."/>
            <person name="Submissions S."/>
        </authorList>
    </citation>
    <scope>NUCLEOTIDE SEQUENCE [LARGE SCALE GENOMIC DNA]</scope>
    <source>
        <strain evidence="7">S5</strain>
    </source>
</reference>
<dbReference type="HAMAP" id="MF_00724">
    <property type="entry name" value="FliE"/>
    <property type="match status" value="1"/>
</dbReference>
<dbReference type="RefSeq" id="WP_176759196.1">
    <property type="nucleotide sequence ID" value="NZ_FMYI01000002.1"/>
</dbReference>
<dbReference type="NCBIfam" id="TIGR00205">
    <property type="entry name" value="fliE"/>
    <property type="match status" value="1"/>
</dbReference>
<comment type="subcellular location">
    <subcellularLocation>
        <location evidence="1 4">Bacterial flagellum basal body</location>
    </subcellularLocation>
</comment>
<evidence type="ECO:0000313" key="7">
    <source>
        <dbReference type="Proteomes" id="UP000242949"/>
    </source>
</evidence>
<evidence type="ECO:0000256" key="1">
    <source>
        <dbReference type="ARBA" id="ARBA00004117"/>
    </source>
</evidence>
<evidence type="ECO:0000256" key="2">
    <source>
        <dbReference type="ARBA" id="ARBA00009272"/>
    </source>
</evidence>
<dbReference type="STRING" id="1612202.SAMN05421734_102163"/>
<gene>
    <name evidence="4" type="primary">fliE</name>
    <name evidence="6" type="ORF">SAMN05421734_102163</name>
</gene>
<evidence type="ECO:0000313" key="6">
    <source>
        <dbReference type="EMBL" id="SDB88592.1"/>
    </source>
</evidence>
<comment type="similarity">
    <text evidence="2 4">Belongs to the FliE family.</text>
</comment>
<dbReference type="GO" id="GO:0071973">
    <property type="term" value="P:bacterial-type flagellum-dependent cell motility"/>
    <property type="evidence" value="ECO:0007669"/>
    <property type="project" value="InterPro"/>
</dbReference>
<evidence type="ECO:0000256" key="3">
    <source>
        <dbReference type="ARBA" id="ARBA00023143"/>
    </source>
</evidence>
<dbReference type="Pfam" id="PF02049">
    <property type="entry name" value="FliE"/>
    <property type="match status" value="1"/>
</dbReference>
<sequence>MSLNVNFLQSIQPMAQPEQIQRSQDSGQAQFADSLKDAINDLNESQIETEVKTEQLVNGEIDDLHDVMITAQKSSLSLNLATQVQGSVLDAYNEVMRMQV</sequence>
<keyword evidence="6" id="KW-0969">Cilium</keyword>
<keyword evidence="3 4" id="KW-0975">Bacterial flagellum</keyword>
<dbReference type="GO" id="GO:0005198">
    <property type="term" value="F:structural molecule activity"/>
    <property type="evidence" value="ECO:0007669"/>
    <property type="project" value="UniProtKB-UniRule"/>
</dbReference>
<organism evidence="6 7">
    <name type="scientific">Pelagirhabdus alkalitolerans</name>
    <dbReference type="NCBI Taxonomy" id="1612202"/>
    <lineage>
        <taxon>Bacteria</taxon>
        <taxon>Bacillati</taxon>
        <taxon>Bacillota</taxon>
        <taxon>Bacilli</taxon>
        <taxon>Bacillales</taxon>
        <taxon>Bacillaceae</taxon>
        <taxon>Pelagirhabdus</taxon>
    </lineage>
</organism>
<dbReference type="GO" id="GO:0009425">
    <property type="term" value="C:bacterial-type flagellum basal body"/>
    <property type="evidence" value="ECO:0007669"/>
    <property type="project" value="UniProtKB-SubCell"/>
</dbReference>
<protein>
    <recommendedName>
        <fullName evidence="4 5">Flagellar hook-basal body complex protein FliE</fullName>
    </recommendedName>
</protein>
<dbReference type="Proteomes" id="UP000242949">
    <property type="component" value="Unassembled WGS sequence"/>
</dbReference>
<dbReference type="PANTHER" id="PTHR34653">
    <property type="match status" value="1"/>
</dbReference>
<dbReference type="PANTHER" id="PTHR34653:SF1">
    <property type="entry name" value="FLAGELLAR HOOK-BASAL BODY COMPLEX PROTEIN FLIE"/>
    <property type="match status" value="1"/>
</dbReference>
<accession>A0A1G6H2V2</accession>